<reference evidence="4 5" key="1">
    <citation type="submission" date="2018-08" db="EMBL/GenBank/DDBJ databases">
        <title>Genomic investigation of the strawberry pathogen Phytophthora fragariae indicates pathogenicity is determined by transcriptional variation in three key races.</title>
        <authorList>
            <person name="Adams T.M."/>
            <person name="Armitage A.D."/>
            <person name="Sobczyk M.K."/>
            <person name="Bates H.J."/>
            <person name="Dunwell J.M."/>
            <person name="Nellist C.F."/>
            <person name="Harrison R.J."/>
        </authorList>
    </citation>
    <scope>NUCLEOTIDE SEQUENCE [LARGE SCALE GENOMIC DNA]</scope>
    <source>
        <strain evidence="3 4">NOV-5</strain>
        <strain evidence="2 5">NOV-71</strain>
    </source>
</reference>
<evidence type="ECO:0000313" key="2">
    <source>
        <dbReference type="EMBL" id="KAE9057373.1"/>
    </source>
</evidence>
<organism evidence="3 4">
    <name type="scientific">Phytophthora fragariae</name>
    <dbReference type="NCBI Taxonomy" id="53985"/>
    <lineage>
        <taxon>Eukaryota</taxon>
        <taxon>Sar</taxon>
        <taxon>Stramenopiles</taxon>
        <taxon>Oomycota</taxon>
        <taxon>Peronosporomycetes</taxon>
        <taxon>Peronosporales</taxon>
        <taxon>Peronosporaceae</taxon>
        <taxon>Phytophthora</taxon>
    </lineage>
</organism>
<accession>A0A6A3PMY9</accession>
<name>A0A6A3PMY9_9STRA</name>
<gene>
    <name evidence="3" type="ORF">PF006_g31306</name>
    <name evidence="2" type="ORF">PF007_g31668</name>
</gene>
<dbReference type="EMBL" id="QXGA01006844">
    <property type="protein sequence ID" value="KAE9061809.1"/>
    <property type="molecule type" value="Genomic_DNA"/>
</dbReference>
<evidence type="ECO:0000256" key="1">
    <source>
        <dbReference type="SAM" id="MobiDB-lite"/>
    </source>
</evidence>
<protein>
    <submittedName>
        <fullName evidence="3">Uncharacterized protein</fullName>
    </submittedName>
</protein>
<feature type="compositionally biased region" description="Polar residues" evidence="1">
    <location>
        <begin position="33"/>
        <end position="43"/>
    </location>
</feature>
<sequence length="57" mass="6421">MRRQCRTRLSRMDWLSACTGASWRWLVACSTTRASTRSGGLKQSTRRRGSSTGFPTP</sequence>
<feature type="region of interest" description="Disordered" evidence="1">
    <location>
        <begin position="33"/>
        <end position="57"/>
    </location>
</feature>
<evidence type="ECO:0000313" key="4">
    <source>
        <dbReference type="Proteomes" id="UP000440732"/>
    </source>
</evidence>
<dbReference type="Proteomes" id="UP000440732">
    <property type="component" value="Unassembled WGS sequence"/>
</dbReference>
<dbReference type="EMBL" id="QXFZ01007165">
    <property type="protein sequence ID" value="KAE9057373.1"/>
    <property type="molecule type" value="Genomic_DNA"/>
</dbReference>
<dbReference type="AlphaFoldDB" id="A0A6A3PMY9"/>
<proteinExistence type="predicted"/>
<evidence type="ECO:0000313" key="5">
    <source>
        <dbReference type="Proteomes" id="UP000441208"/>
    </source>
</evidence>
<dbReference type="Proteomes" id="UP000441208">
    <property type="component" value="Unassembled WGS sequence"/>
</dbReference>
<comment type="caution">
    <text evidence="3">The sequence shown here is derived from an EMBL/GenBank/DDBJ whole genome shotgun (WGS) entry which is preliminary data.</text>
</comment>
<evidence type="ECO:0000313" key="3">
    <source>
        <dbReference type="EMBL" id="KAE9061809.1"/>
    </source>
</evidence>